<dbReference type="OrthoDB" id="129353at2759"/>
<evidence type="ECO:0000259" key="5">
    <source>
        <dbReference type="PROSITE" id="PS50172"/>
    </source>
</evidence>
<dbReference type="GO" id="GO:0045944">
    <property type="term" value="P:positive regulation of transcription by RNA polymerase II"/>
    <property type="evidence" value="ECO:0007669"/>
    <property type="project" value="TreeGrafter"/>
</dbReference>
<name>A0A8B7ZPP4_ACAPL</name>
<dbReference type="GO" id="GO:0005634">
    <property type="term" value="C:nucleus"/>
    <property type="evidence" value="ECO:0007669"/>
    <property type="project" value="UniProtKB-SubCell"/>
</dbReference>
<proteinExistence type="predicted"/>
<dbReference type="Gene3D" id="2.30.30.140">
    <property type="match status" value="1"/>
</dbReference>
<feature type="compositionally biased region" description="Gly residues" evidence="4">
    <location>
        <begin position="125"/>
        <end position="136"/>
    </location>
</feature>
<evidence type="ECO:0000313" key="7">
    <source>
        <dbReference type="RefSeq" id="XP_022107017.1"/>
    </source>
</evidence>
<dbReference type="SUPFAM" id="SSF52113">
    <property type="entry name" value="BRCT domain"/>
    <property type="match status" value="2"/>
</dbReference>
<feature type="compositionally biased region" description="Polar residues" evidence="4">
    <location>
        <begin position="1045"/>
        <end position="1054"/>
    </location>
</feature>
<dbReference type="KEGG" id="aplc:110988082"/>
<feature type="compositionally biased region" description="Basic and acidic residues" evidence="4">
    <location>
        <begin position="1017"/>
        <end position="1029"/>
    </location>
</feature>
<feature type="compositionally biased region" description="Basic and acidic residues" evidence="4">
    <location>
        <begin position="85"/>
        <end position="99"/>
    </location>
</feature>
<feature type="compositionally biased region" description="Low complexity" evidence="4">
    <location>
        <begin position="302"/>
        <end position="344"/>
    </location>
</feature>
<feature type="compositionally biased region" description="Low complexity" evidence="4">
    <location>
        <begin position="673"/>
        <end position="682"/>
    </location>
</feature>
<evidence type="ECO:0000256" key="1">
    <source>
        <dbReference type="ARBA" id="ARBA00004123"/>
    </source>
</evidence>
<feature type="compositionally biased region" description="Polar residues" evidence="4">
    <location>
        <begin position="1561"/>
        <end position="1587"/>
    </location>
</feature>
<dbReference type="PANTHER" id="PTHR15321:SF3">
    <property type="entry name" value="TP53-BINDING PROTEIN 1"/>
    <property type="match status" value="1"/>
</dbReference>
<feature type="compositionally biased region" description="Basic and acidic residues" evidence="4">
    <location>
        <begin position="1753"/>
        <end position="1769"/>
    </location>
</feature>
<dbReference type="GeneID" id="110988082"/>
<dbReference type="FunFam" id="3.40.50.10190:FF:000003">
    <property type="entry name" value="Tumor suppressor p53-binding protein 1"/>
    <property type="match status" value="1"/>
</dbReference>
<dbReference type="GO" id="GO:0042393">
    <property type="term" value="F:histone binding"/>
    <property type="evidence" value="ECO:0007669"/>
    <property type="project" value="TreeGrafter"/>
</dbReference>
<feature type="compositionally biased region" description="Polar residues" evidence="4">
    <location>
        <begin position="978"/>
        <end position="991"/>
    </location>
</feature>
<dbReference type="GO" id="GO:0000077">
    <property type="term" value="P:DNA damage checkpoint signaling"/>
    <property type="evidence" value="ECO:0007669"/>
    <property type="project" value="TreeGrafter"/>
</dbReference>
<dbReference type="PANTHER" id="PTHR15321">
    <property type="entry name" value="TUMOR SUPPRESSOR P53-BINDING PROTEIN 1"/>
    <property type="match status" value="1"/>
</dbReference>
<feature type="compositionally biased region" description="Polar residues" evidence="4">
    <location>
        <begin position="1817"/>
        <end position="1834"/>
    </location>
</feature>
<sequence>MDSLPFSQSGLGTQGQDPCFVVMNSQVEESQDMAQAVKMSNTGMTGPSKQRMLWELAALRGTQPSPVLTAAGNLIDSNPTSSKSKGGEHQQSKNFKAREMAGSQPTNPQEGGSQAPNQGANQPGSAGGNDGTGGSNQGDDGQDAADGAAGGGGDGGSDGGQGGGGEGDEEEEEEDQEETGEETSQDQDTSSSRSSVPKLVPPPALRTPPRTVRVKEIVEGASESPTTSPDAPAGPEQSDNDQGAGSERGGGVSDAPTAVVGDITDEGQGAASDSSPPEERRGRDKQAGGSGLMDPPLHSVVSRKGSSETSHSSSSSHINSSSSYRTSHDSASSSLSSSLSAASSKSDGVPTTSSRFTQIKERPSKPGVPIPQAPSQFAESFPEEGIGDTDPDHPQSSQQDLFSDVEERKADRVRVLASETSASEDTSVAEVPPTPEAYKYGIQDTPPERLGQSLPRRKVPGSSCQQGDRVLASETSLSDDASITIIQPSPQAWGTVIANTPPDKIEQYSRSSRSFPRDGSDHTPSTPSETLGSLHLSGQAELRSSEESGPSIVPPTLGAYGSIPKLVPSTPTAHDEEEPMELSIPDAENVGTTTHPAKRPKSTGDYDDEYGIPEWQQALNKEDQAVLSRSSSKSSSQKTTSSSSSEQSSEFLGRISAQWRGQQMESFQAWQPSSQQTTSTTSEGVSRSRPPSTQSKSDASWGKPERDKVAEKPRSASALEGKSGKEEGPPSQRFLSQLPREIPAIPTPVSKSDQGKPPPLPGKPAPTPLATSQPHQDPPGRSTERGLEEVLSEREASQPKASKTSSSWSSEDRQEEREEDKQTDRGGSSSDWMLHYTATQTETEPEAVEEETGKGRGNIAQHPSMHPPTRPPALPSSVPGHQEAVVPITAANGTTADAHTLMSYTDVTSSSTTASSDGKKTGDGDKELPQERRGTDAAPVKRGGTRTSQAKGKGPQSLTEAQATDNPKHSVSLATPGIASQSADPAESSSIDFHLSLPREAGFRPAGNVTLPSLAHRQKEGSSSRESIRHSTPIMEESPSRQKGQETTATSTAAQKDEAPKLVLSSTLTLGAEKEPDTQTSTETPVFQLERPSDAAQLIKAAHESPAKKSTSVFSKVRETKMAAGQAKVKGQKSWSGRAKYNESDDPFALSQDRPHTSSRQPTEHVPYKPPKQTQGEEEDEETIPVCYQEDEVEATTEQQELGEETGRDKKGQRQMAEPENQLEEERKKAGERTPEKRKQEKSEKPALSSRLTRSGQKRKLQEEQRSRRGMAKKTRFEEAERGELREKPPGQRDPYDFSDSQSNKTPSPMKRNSRTSGSKPPTEASPRQQGSLFRYRSAPTPGHKVRPVRDVPTEPATITSATATASVPHETPKRQKKDKEKDAFPPAQEKTPPVEDVLKASRLEGALPETKSPSVMKTSLARGKRAGIGRPRLASQQILQAQQDDSSPDFQPDQPREKAGVKFRRSPRKKSSQKQDKPAAGESTAGDPPLSHRHVVRQTVVFRVVVEKIIVDGKVVKTWETREQVEPVVETIEDEDSVDFPSPSRSISSLTSGSLADVSSMYSKTSGSSPSLVRTLSGSGGTLSKHSSFSSISRTGSSLSKQTVSSPGSDKSTPSLNKSVSSPGSDKSPGNEKKAGGELLSPGAAGPSLPRRVSFTRESNKPASLIRSSSGSSDETRHRTNLDPDVVFQRPHQTPRRKVDQQQGSGLAERMSLPVSEEVRSPQEGVTHEPNISATEVVKLVQLSQESAPAKETTREDRSPKRSPESKLSRRRTRDRTSGSSSSPHPASSSPVRRSSRVGSTQSERDTVNRRPVPRTRSTPEIETVPITRSVSLASAEKDKKSARRPRDKDQGPAVAAAGTGKASPDGSKKSTPRTPSAELSSQEQPRLECQRRGTRREPVTSPPNKEDIQLGTEEKEHIPEELRISSDLERRTSRSSRSKGKSITQKKTLSPTTQRRTSTLPEQSTKPVTSESSSYLPRDTLLEPPAGETLPVAEGEGSSLLPGTKVYTKWLDGFWYPGTILCQDKYLRYMIEFDDGDRRAVNERDIIIKEWLSRGQSVMAKDVDGYHYAGLVVGYYQDVDRNTSGYVIEQTDSHETSRYERHHVILTKDQAASLVSSTSGSSNTSGSNVISLDNVVYSKRTRLRSCLLESPSGGARVEKPRQQTPRPPQKTTPLRQGVKRKLVPSEEQPKKDTPSPRKRGRAAAQGVLTPSPELTISPRRSPRKRQQPKQSPQTEEAHPMAVHMGPLPRQATLFRNHAFLVTHGEVKKPPKQMSSSDESSGEEHDNEMEMVPFDRAYAVQQIQSGGGLVLSDFNKSQITKMKVLLIANTYCRTKKYFQALAAGIPCISHLWLRDCCKSGKLENYRSYLLPAGESLEENALMEIQPNRSILAGMSMCMVSDLEGVQDTWRSILIAAGCHMVSRLPSNLELTKNPDISLDCDVIVTDPSCPRSLLHRAQQLDIPVVSCEWVIQCLINGVRVDYRGHEKYRWSHRDKPPR</sequence>
<feature type="region of interest" description="Disordered" evidence="4">
    <location>
        <begin position="2268"/>
        <end position="2288"/>
    </location>
</feature>
<feature type="compositionally biased region" description="Polar residues" evidence="4">
    <location>
        <begin position="1602"/>
        <end position="1626"/>
    </location>
</feature>
<feature type="compositionally biased region" description="Basic and acidic residues" evidence="4">
    <location>
        <begin position="277"/>
        <end position="286"/>
    </location>
</feature>
<evidence type="ECO:0000256" key="2">
    <source>
        <dbReference type="ARBA" id="ARBA00022763"/>
    </source>
</evidence>
<dbReference type="InterPro" id="IPR015125">
    <property type="entry name" value="53-BP1_Tudor"/>
</dbReference>
<feature type="compositionally biased region" description="Basic and acidic residues" evidence="4">
    <location>
        <begin position="1224"/>
        <end position="1245"/>
    </location>
</feature>
<feature type="compositionally biased region" description="Basic residues" evidence="4">
    <location>
        <begin position="1462"/>
        <end position="1473"/>
    </location>
</feature>
<organism evidence="6 7">
    <name type="scientific">Acanthaster planci</name>
    <name type="common">Crown-of-thorns starfish</name>
    <dbReference type="NCBI Taxonomy" id="133434"/>
    <lineage>
        <taxon>Eukaryota</taxon>
        <taxon>Metazoa</taxon>
        <taxon>Echinodermata</taxon>
        <taxon>Eleutherozoa</taxon>
        <taxon>Asterozoa</taxon>
        <taxon>Asteroidea</taxon>
        <taxon>Valvatacea</taxon>
        <taxon>Valvatida</taxon>
        <taxon>Acanthasteridae</taxon>
        <taxon>Acanthaster</taxon>
    </lineage>
</organism>
<dbReference type="FunFam" id="3.40.50.10190:FF:000005">
    <property type="entry name" value="Tumor suppressor p53-binding protein 1"/>
    <property type="match status" value="1"/>
</dbReference>
<dbReference type="InterPro" id="IPR014722">
    <property type="entry name" value="Rib_uL2_dom2"/>
</dbReference>
<feature type="region of interest" description="Disordered" evidence="4">
    <location>
        <begin position="2149"/>
        <end position="2243"/>
    </location>
</feature>
<protein>
    <submittedName>
        <fullName evidence="7">TP53-binding protein 1-like</fullName>
    </submittedName>
</protein>
<keyword evidence="2" id="KW-0227">DNA damage</keyword>
<dbReference type="InterPro" id="IPR001357">
    <property type="entry name" value="BRCT_dom"/>
</dbReference>
<feature type="compositionally biased region" description="Pro residues" evidence="4">
    <location>
        <begin position="865"/>
        <end position="874"/>
    </location>
</feature>
<feature type="compositionally biased region" description="Basic and acidic residues" evidence="4">
    <location>
        <begin position="1887"/>
        <end position="1934"/>
    </location>
</feature>
<feature type="compositionally biased region" description="Low complexity" evidence="4">
    <location>
        <begin position="630"/>
        <end position="650"/>
    </location>
</feature>
<dbReference type="RefSeq" id="XP_022107017.1">
    <property type="nucleotide sequence ID" value="XM_022251325.1"/>
</dbReference>
<feature type="compositionally biased region" description="Polar residues" evidence="4">
    <location>
        <begin position="659"/>
        <end position="672"/>
    </location>
</feature>
<feature type="compositionally biased region" description="Basic and acidic residues" evidence="4">
    <location>
        <begin position="917"/>
        <end position="935"/>
    </location>
</feature>
<feature type="compositionally biased region" description="Basic and acidic residues" evidence="4">
    <location>
        <begin position="1371"/>
        <end position="1384"/>
    </location>
</feature>
<feature type="compositionally biased region" description="Basic and acidic residues" evidence="4">
    <location>
        <begin position="1275"/>
        <end position="1296"/>
    </location>
</feature>
<feature type="compositionally biased region" description="Low complexity" evidence="4">
    <location>
        <begin position="1443"/>
        <end position="1454"/>
    </location>
</feature>
<dbReference type="Proteomes" id="UP000694845">
    <property type="component" value="Unplaced"/>
</dbReference>
<feature type="compositionally biased region" description="Polar residues" evidence="4">
    <location>
        <begin position="522"/>
        <end position="531"/>
    </location>
</feature>
<feature type="compositionally biased region" description="Basic and acidic residues" evidence="4">
    <location>
        <begin position="703"/>
        <end position="714"/>
    </location>
</feature>
<feature type="compositionally biased region" description="Low complexity" evidence="4">
    <location>
        <begin position="905"/>
        <end position="916"/>
    </location>
</feature>
<feature type="compositionally biased region" description="Low complexity" evidence="4">
    <location>
        <begin position="186"/>
        <end position="195"/>
    </location>
</feature>
<feature type="compositionally biased region" description="Basic and acidic residues" evidence="4">
    <location>
        <begin position="2185"/>
        <end position="2197"/>
    </location>
</feature>
<accession>A0A8B7ZPP4</accession>
<feature type="compositionally biased region" description="Low complexity" evidence="4">
    <location>
        <begin position="1779"/>
        <end position="1802"/>
    </location>
</feature>
<dbReference type="Gene3D" id="2.30.30.30">
    <property type="match status" value="1"/>
</dbReference>
<evidence type="ECO:0000256" key="4">
    <source>
        <dbReference type="SAM" id="MobiDB-lite"/>
    </source>
</evidence>
<feature type="compositionally biased region" description="Polar residues" evidence="4">
    <location>
        <begin position="683"/>
        <end position="698"/>
    </location>
</feature>
<reference evidence="7" key="1">
    <citation type="submission" date="2025-08" db="UniProtKB">
        <authorList>
            <consortium name="RefSeq"/>
        </authorList>
    </citation>
    <scope>IDENTIFICATION</scope>
</reference>
<dbReference type="InterPro" id="IPR047249">
    <property type="entry name" value="BRCT_p53bp1-like_rpt1"/>
</dbReference>
<feature type="region of interest" description="Disordered" evidence="4">
    <location>
        <begin position="65"/>
        <end position="468"/>
    </location>
</feature>
<feature type="region of interest" description="Disordered" evidence="4">
    <location>
        <begin position="489"/>
        <end position="880"/>
    </location>
</feature>
<dbReference type="CTD" id="7158"/>
<feature type="compositionally biased region" description="Basic and acidic residues" evidence="4">
    <location>
        <begin position="782"/>
        <end position="797"/>
    </location>
</feature>
<evidence type="ECO:0000313" key="6">
    <source>
        <dbReference type="Proteomes" id="UP000694845"/>
    </source>
</evidence>
<feature type="compositionally biased region" description="Low complexity" evidence="4">
    <location>
        <begin position="1588"/>
        <end position="1601"/>
    </location>
</feature>
<feature type="region of interest" description="Disordered" evidence="4">
    <location>
        <begin position="902"/>
        <end position="1493"/>
    </location>
</feature>
<feature type="compositionally biased region" description="Polar residues" evidence="4">
    <location>
        <begin position="103"/>
        <end position="123"/>
    </location>
</feature>
<dbReference type="SUPFAM" id="SSF63748">
    <property type="entry name" value="Tudor/PWWP/MBT"/>
    <property type="match status" value="1"/>
</dbReference>
<feature type="domain" description="BRCT" evidence="5">
    <location>
        <begin position="2251"/>
        <end position="2371"/>
    </location>
</feature>
<feature type="compositionally biased region" description="Polar residues" evidence="4">
    <location>
        <begin position="1315"/>
        <end position="1332"/>
    </location>
</feature>
<feature type="compositionally biased region" description="Low complexity" evidence="4">
    <location>
        <begin position="1357"/>
        <end position="1367"/>
    </location>
</feature>
<dbReference type="InterPro" id="IPR047252">
    <property type="entry name" value="TP53BP1-like"/>
</dbReference>
<feature type="compositionally biased region" description="Basic and acidic residues" evidence="4">
    <location>
        <begin position="405"/>
        <end position="414"/>
    </location>
</feature>
<dbReference type="PROSITE" id="PS50172">
    <property type="entry name" value="BRCT"/>
    <property type="match status" value="2"/>
</dbReference>
<dbReference type="CDD" id="cd20383">
    <property type="entry name" value="Tudor_53BP1"/>
    <property type="match status" value="1"/>
</dbReference>
<feature type="region of interest" description="Disordered" evidence="4">
    <location>
        <begin position="1534"/>
        <end position="2000"/>
    </location>
</feature>
<dbReference type="InterPro" id="IPR036420">
    <property type="entry name" value="BRCT_dom_sf"/>
</dbReference>
<feature type="compositionally biased region" description="Basic and acidic residues" evidence="4">
    <location>
        <begin position="1837"/>
        <end position="1852"/>
    </location>
</feature>
<keyword evidence="3" id="KW-0539">Nucleus</keyword>
<feature type="compositionally biased region" description="Gly residues" evidence="4">
    <location>
        <begin position="148"/>
        <end position="165"/>
    </location>
</feature>
<dbReference type="InterPro" id="IPR047250">
    <property type="entry name" value="BRCT_p53bp1-like_rpt2"/>
</dbReference>
<feature type="compositionally biased region" description="Low complexity" evidence="4">
    <location>
        <begin position="798"/>
        <end position="809"/>
    </location>
</feature>
<feature type="compositionally biased region" description="Polar residues" evidence="4">
    <location>
        <begin position="1943"/>
        <end position="1977"/>
    </location>
</feature>
<keyword evidence="6" id="KW-1185">Reference proteome</keyword>
<dbReference type="Pfam" id="PF09038">
    <property type="entry name" value="53-BP1_Tudor"/>
    <property type="match status" value="1"/>
</dbReference>
<feature type="compositionally biased region" description="Polar residues" evidence="4">
    <location>
        <begin position="1874"/>
        <end position="1886"/>
    </location>
</feature>
<dbReference type="Pfam" id="PF18428">
    <property type="entry name" value="BRCT_3"/>
    <property type="match status" value="1"/>
</dbReference>
<feature type="compositionally biased region" description="Basic and acidic residues" evidence="4">
    <location>
        <begin position="810"/>
        <end position="824"/>
    </location>
</feature>
<dbReference type="CDD" id="cd17745">
    <property type="entry name" value="BRCT_p53bp1_rpt1"/>
    <property type="match status" value="1"/>
</dbReference>
<feature type="domain" description="BRCT" evidence="5">
    <location>
        <begin position="2387"/>
        <end position="2488"/>
    </location>
</feature>
<feature type="compositionally biased region" description="Acidic residues" evidence="4">
    <location>
        <begin position="166"/>
        <end position="185"/>
    </location>
</feature>
<feature type="compositionally biased region" description="Acidic residues" evidence="4">
    <location>
        <begin position="1176"/>
        <end position="1195"/>
    </location>
</feature>
<feature type="compositionally biased region" description="Low complexity" evidence="4">
    <location>
        <begin position="1540"/>
        <end position="1555"/>
    </location>
</feature>
<feature type="compositionally biased region" description="Pro residues" evidence="4">
    <location>
        <begin position="756"/>
        <end position="767"/>
    </location>
</feature>
<feature type="compositionally biased region" description="Basic and acidic residues" evidence="4">
    <location>
        <begin position="1393"/>
        <end position="1403"/>
    </location>
</feature>
<dbReference type="CDD" id="cd17724">
    <property type="entry name" value="BRCT_p53bp1_rpt2"/>
    <property type="match status" value="1"/>
</dbReference>
<dbReference type="Gene3D" id="3.40.50.10190">
    <property type="entry name" value="BRCT domain"/>
    <property type="match status" value="2"/>
</dbReference>
<gene>
    <name evidence="7" type="primary">LOC110988082</name>
</gene>
<feature type="compositionally biased region" description="Polar residues" evidence="4">
    <location>
        <begin position="345"/>
        <end position="357"/>
    </location>
</feature>
<evidence type="ECO:0000256" key="3">
    <source>
        <dbReference type="ARBA" id="ARBA00023242"/>
    </source>
</evidence>
<dbReference type="OMA" id="CHITMAT"/>
<feature type="compositionally biased region" description="Polar residues" evidence="4">
    <location>
        <begin position="75"/>
        <end position="84"/>
    </location>
</feature>
<feature type="compositionally biased region" description="Polar residues" evidence="4">
    <location>
        <begin position="945"/>
        <end position="965"/>
    </location>
</feature>
<comment type="subcellular location">
    <subcellularLocation>
        <location evidence="1">Nucleus</location>
    </subcellularLocation>
</comment>